<evidence type="ECO:0000313" key="2">
    <source>
        <dbReference type="Proteomes" id="UP001218218"/>
    </source>
</evidence>
<name>A0AAD6ZPK5_9AGAR</name>
<reference evidence="1" key="1">
    <citation type="submission" date="2023-03" db="EMBL/GenBank/DDBJ databases">
        <title>Massive genome expansion in bonnet fungi (Mycena s.s.) driven by repeated elements and novel gene families across ecological guilds.</title>
        <authorList>
            <consortium name="Lawrence Berkeley National Laboratory"/>
            <person name="Harder C.B."/>
            <person name="Miyauchi S."/>
            <person name="Viragh M."/>
            <person name="Kuo A."/>
            <person name="Thoen E."/>
            <person name="Andreopoulos B."/>
            <person name="Lu D."/>
            <person name="Skrede I."/>
            <person name="Drula E."/>
            <person name="Henrissat B."/>
            <person name="Morin E."/>
            <person name="Kohler A."/>
            <person name="Barry K."/>
            <person name="LaButti K."/>
            <person name="Morin E."/>
            <person name="Salamov A."/>
            <person name="Lipzen A."/>
            <person name="Mereny Z."/>
            <person name="Hegedus B."/>
            <person name="Baldrian P."/>
            <person name="Stursova M."/>
            <person name="Weitz H."/>
            <person name="Taylor A."/>
            <person name="Grigoriev I.V."/>
            <person name="Nagy L.G."/>
            <person name="Martin F."/>
            <person name="Kauserud H."/>
        </authorList>
    </citation>
    <scope>NUCLEOTIDE SEQUENCE</scope>
    <source>
        <strain evidence="1">CBHHK002</strain>
    </source>
</reference>
<sequence>MDGPAGPALDAIWQKDVHEPGKATCPKCGLLRGYGTVGVINLVKKHLDKEICKDTKKKQDKEPRKNGSLKAFFKEKAAPIATFLKSTVRAPSPIRGAGISAKKIPLPAETYPPPAAAKPDTPSSRVIRLLDHLRANVELLPSTIPDADVDNPLSEFAAEPTEYVSQGMPAGELWEALSPTFHRVFGYGMGSDERKRMRGLEGGMVELKIEQLIEAVQSVLQENDVPAPDVANTSRGSSPAPCSIIALDAMDVDTDLPSETPVIDATPASRRPKKLPPCGGYIFSFKADQTASSDYPFRLHDTSNPPWEYSGNNDGVLTLRSINCAKLCKEGRSNCRACADLPKHPTLQGILQRAEEGIPESANYAFHPISGLIEHLSRKNGQIKQLRMRGFNAVKRIAAQTRSLTDHKRFVRAIGSGKVENVDRLVRVQLGRKQGIRGLLSTYDEAAKGFYQPKSFTEEDNLRGVLLWKLAGNRVADFAHRALGLPSRITLRKRTTVPPIVPSPGRPQVSEVAENVKACFEGIADVLAAKKPKHAVLMFDEIATERRIRWDPRTNNFLGVCREHANKASLQFNGEKDLEELFRAKEEGKVHFAGEATVAAIGMLSEEKRLYAARPVLISGDSPRSLNTCGSPVDKSPFM</sequence>
<gene>
    <name evidence="1" type="ORF">DFH08DRAFT_1021001</name>
</gene>
<accession>A0AAD6ZPK5</accession>
<dbReference type="EMBL" id="JARIHO010000034">
    <property type="protein sequence ID" value="KAJ7333383.1"/>
    <property type="molecule type" value="Genomic_DNA"/>
</dbReference>
<protein>
    <recommendedName>
        <fullName evidence="3">Transposase</fullName>
    </recommendedName>
</protein>
<comment type="caution">
    <text evidence="1">The sequence shown here is derived from an EMBL/GenBank/DDBJ whole genome shotgun (WGS) entry which is preliminary data.</text>
</comment>
<organism evidence="1 2">
    <name type="scientific">Mycena albidolilacea</name>
    <dbReference type="NCBI Taxonomy" id="1033008"/>
    <lineage>
        <taxon>Eukaryota</taxon>
        <taxon>Fungi</taxon>
        <taxon>Dikarya</taxon>
        <taxon>Basidiomycota</taxon>
        <taxon>Agaricomycotina</taxon>
        <taxon>Agaricomycetes</taxon>
        <taxon>Agaricomycetidae</taxon>
        <taxon>Agaricales</taxon>
        <taxon>Marasmiineae</taxon>
        <taxon>Mycenaceae</taxon>
        <taxon>Mycena</taxon>
    </lineage>
</organism>
<evidence type="ECO:0000313" key="1">
    <source>
        <dbReference type="EMBL" id="KAJ7333383.1"/>
    </source>
</evidence>
<evidence type="ECO:0008006" key="3">
    <source>
        <dbReference type="Google" id="ProtNLM"/>
    </source>
</evidence>
<dbReference type="Proteomes" id="UP001218218">
    <property type="component" value="Unassembled WGS sequence"/>
</dbReference>
<proteinExistence type="predicted"/>
<dbReference type="AlphaFoldDB" id="A0AAD6ZPK5"/>
<keyword evidence="2" id="KW-1185">Reference proteome</keyword>